<evidence type="ECO:0000256" key="1">
    <source>
        <dbReference type="SAM" id="MobiDB-lite"/>
    </source>
</evidence>
<feature type="region of interest" description="Disordered" evidence="1">
    <location>
        <begin position="82"/>
        <end position="159"/>
    </location>
</feature>
<proteinExistence type="predicted"/>
<accession>A0ABV0YIU9</accession>
<sequence length="159" mass="17142">MSVCVCLKSNRSRVAVEVLETIQLADIRVPQCPQGPSDNIPRPYCCVILHVSRRRGWALGVGTNSPQDASSPVFTRPIAVRSSPCGSSLGELRSTSAVSNPRAAQDTGIPPDQSGRSRRPSRCTQKTNPHGCPPQGSLNTPPTKFYPNHPLQTLTPFLT</sequence>
<evidence type="ECO:0000313" key="3">
    <source>
        <dbReference type="Proteomes" id="UP001469553"/>
    </source>
</evidence>
<reference evidence="2 3" key="1">
    <citation type="submission" date="2021-06" db="EMBL/GenBank/DDBJ databases">
        <authorList>
            <person name="Palmer J.M."/>
        </authorList>
    </citation>
    <scope>NUCLEOTIDE SEQUENCE [LARGE SCALE GENOMIC DNA]</scope>
    <source>
        <strain evidence="2 3">AS_MEX2019</strain>
        <tissue evidence="2">Muscle</tissue>
    </source>
</reference>
<keyword evidence="3" id="KW-1185">Reference proteome</keyword>
<dbReference type="Proteomes" id="UP001469553">
    <property type="component" value="Unassembled WGS sequence"/>
</dbReference>
<comment type="caution">
    <text evidence="2">The sequence shown here is derived from an EMBL/GenBank/DDBJ whole genome shotgun (WGS) entry which is preliminary data.</text>
</comment>
<feature type="compositionally biased region" description="Polar residues" evidence="1">
    <location>
        <begin position="150"/>
        <end position="159"/>
    </location>
</feature>
<protein>
    <submittedName>
        <fullName evidence="2">Uncharacterized protein</fullName>
    </submittedName>
</protein>
<organism evidence="2 3">
    <name type="scientific">Ameca splendens</name>
    <dbReference type="NCBI Taxonomy" id="208324"/>
    <lineage>
        <taxon>Eukaryota</taxon>
        <taxon>Metazoa</taxon>
        <taxon>Chordata</taxon>
        <taxon>Craniata</taxon>
        <taxon>Vertebrata</taxon>
        <taxon>Euteleostomi</taxon>
        <taxon>Actinopterygii</taxon>
        <taxon>Neopterygii</taxon>
        <taxon>Teleostei</taxon>
        <taxon>Neoteleostei</taxon>
        <taxon>Acanthomorphata</taxon>
        <taxon>Ovalentaria</taxon>
        <taxon>Atherinomorphae</taxon>
        <taxon>Cyprinodontiformes</taxon>
        <taxon>Goodeidae</taxon>
        <taxon>Ameca</taxon>
    </lineage>
</organism>
<gene>
    <name evidence="2" type="ORF">AMECASPLE_035719</name>
</gene>
<dbReference type="EMBL" id="JAHRIP010033618">
    <property type="protein sequence ID" value="MEQ2293647.1"/>
    <property type="molecule type" value="Genomic_DNA"/>
</dbReference>
<name>A0ABV0YIU9_9TELE</name>
<evidence type="ECO:0000313" key="2">
    <source>
        <dbReference type="EMBL" id="MEQ2293647.1"/>
    </source>
</evidence>